<dbReference type="GO" id="GO:0050242">
    <property type="term" value="F:pyruvate, phosphate dikinase activity"/>
    <property type="evidence" value="ECO:0007669"/>
    <property type="project" value="UniProtKB-UniRule"/>
</dbReference>
<dbReference type="InterPro" id="IPR000121">
    <property type="entry name" value="PEP_util_C"/>
</dbReference>
<dbReference type="InterPro" id="IPR023151">
    <property type="entry name" value="PEP_util_CS"/>
</dbReference>
<dbReference type="InterPro" id="IPR008279">
    <property type="entry name" value="PEP-util_enz_mobile_dom"/>
</dbReference>
<keyword evidence="6 14" id="KW-0479">Metal-binding</keyword>
<dbReference type="Pfam" id="PF02896">
    <property type="entry name" value="PEP-utilizers_C"/>
    <property type="match status" value="1"/>
</dbReference>
<evidence type="ECO:0000256" key="12">
    <source>
        <dbReference type="PIRSR" id="PIRSR000853-1"/>
    </source>
</evidence>
<dbReference type="Gene3D" id="1.20.80.30">
    <property type="match status" value="1"/>
</dbReference>
<sequence length="879" mass="98282">METRKYVYLFNEGNANMRNLLGGKGANLAEMKNLGMPVPEGFTLSTEACTKYYEDDKKLSEEVMNQVYEALIKIEETTGKKFGSVDNPLLVSVRSGARVSMPGMMDTILNLGLNDETVEGLSKLTGNERFAYDSYRRFIQMFSDVVMGIEKRKFEDILDEVKTLKEAKFDNELTASDLKDIVDKYKDLYSKEMGVNFPQNPKEQLLEAITAVFRSWDNPRAVVYRRLNDIPREWGTAVNVQSMVFGNMGETSGTGVAFTRNPATGEKAVFGEYLINAQGEDVVAGIRTPQPITKLEQDLPECYKQFMEIAERLEKHYKDMQDMEFTIEQGKLYFLQTRNGKRTAQAALKIAVDLVAEGLITKKEAILKVEPKQLDSLLHPNFDQSELKNTEIIGKGLPASPGAACGKVYFTAEDAKRHHEEGEKVVLVRLETSPEDIEGMVAAEGILTARGGMTSHAAVVARGMGTCCIAGCADLKINEADSTFELNGKIYKEGDYISLDGSTGNVYGQAIKTTGNEISGDFKTFMIWADEIRKLKIRTNADTPRDAKNAVNFGAEGIGLCRTEHMFFDEDRIPKVREMIVSETEMQRRKALNKLLPMQREDFIGIYEAMEGKPVNIRLLDPPLHEFLPQEDEDIEDLAKEMGLKFESLKATIEGLHEVNPMMGHRGCRLPVSYPEMAEMQARAIIEAAIDVKKRKGYDIVPEIMIPLVGEIKELKFVKDIVVKVAEEVIASEKIDLKYLVGTMIEIPRAAITADEIAKEAEFFSFGTNDLTQMTFGFSRDDAGKFLGDYYDKKIYEFDPFQKLDQIGVGKLVKMAVQLGKQTRPDIHLGICGEHGGDPSSIEFCHNVGLDYVSCSPFRVPIARLAAAQAEVKNPRTIQ</sequence>
<feature type="active site" description="Tele-phosphohistidine intermediate" evidence="12">
    <location>
        <position position="456"/>
    </location>
</feature>
<feature type="domain" description="Pyruvate phosphate dikinase AMP/ATP-binding" evidence="16">
    <location>
        <begin position="304"/>
        <end position="351"/>
    </location>
</feature>
<evidence type="ECO:0000256" key="8">
    <source>
        <dbReference type="ARBA" id="ARBA00022777"/>
    </source>
</evidence>
<feature type="binding site" evidence="13">
    <location>
        <position position="562"/>
    </location>
    <ligand>
        <name>substrate</name>
    </ligand>
</feature>
<feature type="domain" description="PEP-utilising enzyme mobile" evidence="15">
    <location>
        <begin position="423"/>
        <end position="504"/>
    </location>
</feature>
<evidence type="ECO:0000256" key="4">
    <source>
        <dbReference type="ARBA" id="ARBA00020138"/>
    </source>
</evidence>
<accession>A0A2U8DQF4</accession>
<keyword evidence="9" id="KW-0067">ATP-binding</keyword>
<dbReference type="Gene3D" id="3.20.20.60">
    <property type="entry name" value="Phosphoenolpyruvate-binding domains"/>
    <property type="match status" value="1"/>
</dbReference>
<comment type="catalytic activity">
    <reaction evidence="11">
        <text>pyruvate + phosphate + ATP = phosphoenolpyruvate + AMP + diphosphate + H(+)</text>
        <dbReference type="Rhea" id="RHEA:10756"/>
        <dbReference type="ChEBI" id="CHEBI:15361"/>
        <dbReference type="ChEBI" id="CHEBI:15378"/>
        <dbReference type="ChEBI" id="CHEBI:30616"/>
        <dbReference type="ChEBI" id="CHEBI:33019"/>
        <dbReference type="ChEBI" id="CHEBI:43474"/>
        <dbReference type="ChEBI" id="CHEBI:58702"/>
        <dbReference type="ChEBI" id="CHEBI:456215"/>
        <dbReference type="EC" id="2.7.9.1"/>
    </reaction>
</comment>
<evidence type="ECO:0000256" key="13">
    <source>
        <dbReference type="PIRSR" id="PIRSR000853-2"/>
    </source>
</evidence>
<feature type="binding site" evidence="13">
    <location>
        <position position="618"/>
    </location>
    <ligand>
        <name>substrate</name>
    </ligand>
</feature>
<dbReference type="InterPro" id="IPR040442">
    <property type="entry name" value="Pyrv_kinase-like_dom_sf"/>
</dbReference>
<dbReference type="InterPro" id="IPR013815">
    <property type="entry name" value="ATP_grasp_subdomain_1"/>
</dbReference>
<dbReference type="OrthoDB" id="9765468at2"/>
<dbReference type="InterPro" id="IPR036637">
    <property type="entry name" value="Phosphohistidine_dom_sf"/>
</dbReference>
<evidence type="ECO:0000256" key="7">
    <source>
        <dbReference type="ARBA" id="ARBA00022741"/>
    </source>
</evidence>
<dbReference type="NCBIfam" id="NF004531">
    <property type="entry name" value="PRK05878.1"/>
    <property type="match status" value="1"/>
</dbReference>
<dbReference type="InterPro" id="IPR002192">
    <property type="entry name" value="PPDK_AMP/ATP-bd"/>
</dbReference>
<evidence type="ECO:0000313" key="18">
    <source>
        <dbReference type="EMBL" id="AWI04675.1"/>
    </source>
</evidence>
<evidence type="ECO:0000256" key="5">
    <source>
        <dbReference type="ARBA" id="ARBA00022679"/>
    </source>
</evidence>
<feature type="active site" description="Proton donor" evidence="12">
    <location>
        <position position="832"/>
    </location>
</feature>
<dbReference type="Gene3D" id="3.50.30.10">
    <property type="entry name" value="Phosphohistidine domain"/>
    <property type="match status" value="1"/>
</dbReference>
<dbReference type="PIRSF" id="PIRSF000853">
    <property type="entry name" value="PPDK"/>
    <property type="match status" value="1"/>
</dbReference>
<organism evidence="18 19">
    <name type="scientific">Clostridium drakei</name>
    <dbReference type="NCBI Taxonomy" id="332101"/>
    <lineage>
        <taxon>Bacteria</taxon>
        <taxon>Bacillati</taxon>
        <taxon>Bacillota</taxon>
        <taxon>Clostridia</taxon>
        <taxon>Eubacteriales</taxon>
        <taxon>Clostridiaceae</taxon>
        <taxon>Clostridium</taxon>
    </lineage>
</organism>
<keyword evidence="5" id="KW-0808">Transferase</keyword>
<dbReference type="RefSeq" id="WP_032079306.1">
    <property type="nucleotide sequence ID" value="NZ_CP020953.1"/>
</dbReference>
<dbReference type="InterPro" id="IPR015813">
    <property type="entry name" value="Pyrv/PenolPyrv_kinase-like_dom"/>
</dbReference>
<gene>
    <name evidence="18" type="ORF">B9W14_09300</name>
</gene>
<evidence type="ECO:0000256" key="9">
    <source>
        <dbReference type="ARBA" id="ARBA00022840"/>
    </source>
</evidence>
<dbReference type="SUPFAM" id="SSF56059">
    <property type="entry name" value="Glutathione synthetase ATP-binding domain-like"/>
    <property type="match status" value="1"/>
</dbReference>
<dbReference type="PANTHER" id="PTHR22931">
    <property type="entry name" value="PHOSPHOENOLPYRUVATE DIKINASE-RELATED"/>
    <property type="match status" value="1"/>
</dbReference>
<keyword evidence="19" id="KW-1185">Reference proteome</keyword>
<proteinExistence type="inferred from homology"/>
<feature type="domain" description="PEP-utilising enzyme C-terminal" evidence="17">
    <location>
        <begin position="519"/>
        <end position="871"/>
    </location>
</feature>
<dbReference type="InterPro" id="IPR018274">
    <property type="entry name" value="PEP_util_AS"/>
</dbReference>
<dbReference type="Pfam" id="PF00391">
    <property type="entry name" value="PEP-utilizers"/>
    <property type="match status" value="1"/>
</dbReference>
<comment type="similarity">
    <text evidence="2 11">Belongs to the PEP-utilizing enzyme family.</text>
</comment>
<dbReference type="Gene3D" id="1.10.189.10">
    <property type="entry name" value="Pyruvate Phosphate Dikinase, domain 2"/>
    <property type="match status" value="1"/>
</dbReference>
<evidence type="ECO:0000256" key="14">
    <source>
        <dbReference type="PIRSR" id="PIRSR000853-3"/>
    </source>
</evidence>
<dbReference type="InterPro" id="IPR010121">
    <property type="entry name" value="Pyruvate_phosphate_dikinase"/>
</dbReference>
<evidence type="ECO:0000259" key="17">
    <source>
        <dbReference type="Pfam" id="PF02896"/>
    </source>
</evidence>
<name>A0A2U8DQF4_9CLOT</name>
<dbReference type="GO" id="GO:0016301">
    <property type="term" value="F:kinase activity"/>
    <property type="evidence" value="ECO:0007669"/>
    <property type="project" value="UniProtKB-UniRule"/>
</dbReference>
<dbReference type="KEGG" id="cdrk:B9W14_09300"/>
<reference evidence="19" key="1">
    <citation type="submission" date="2017-04" db="EMBL/GenBank/DDBJ databases">
        <authorList>
            <person name="Song Y."/>
            <person name="Cho B.-K."/>
        </authorList>
    </citation>
    <scope>NUCLEOTIDE SEQUENCE [LARGE SCALE GENOMIC DNA]</scope>
    <source>
        <strain evidence="19">SL1</strain>
    </source>
</reference>
<evidence type="ECO:0000256" key="3">
    <source>
        <dbReference type="ARBA" id="ARBA00011994"/>
    </source>
</evidence>
<feature type="binding site" evidence="13">
    <location>
        <position position="769"/>
    </location>
    <ligand>
        <name>substrate</name>
    </ligand>
</feature>
<feature type="binding site" evidence="13">
    <location>
        <position position="767"/>
    </location>
    <ligand>
        <name>substrate</name>
    </ligand>
</feature>
<feature type="binding site" evidence="13">
    <location>
        <position position="746"/>
    </location>
    <ligand>
        <name>substrate</name>
    </ligand>
</feature>
<keyword evidence="18" id="KW-0670">Pyruvate</keyword>
<evidence type="ECO:0000259" key="15">
    <source>
        <dbReference type="Pfam" id="PF00391"/>
    </source>
</evidence>
<feature type="binding site" evidence="13">
    <location>
        <position position="768"/>
    </location>
    <ligand>
        <name>substrate</name>
    </ligand>
</feature>
<dbReference type="EMBL" id="CP020953">
    <property type="protein sequence ID" value="AWI04675.1"/>
    <property type="molecule type" value="Genomic_DNA"/>
</dbReference>
<protein>
    <recommendedName>
        <fullName evidence="4 11">Pyruvate, phosphate dikinase</fullName>
        <ecNumber evidence="3 11">2.7.9.1</ecNumber>
    </recommendedName>
</protein>
<dbReference type="SUPFAM" id="SSF51621">
    <property type="entry name" value="Phosphoenolpyruvate/pyruvate domain"/>
    <property type="match status" value="1"/>
</dbReference>
<dbReference type="Pfam" id="PF01326">
    <property type="entry name" value="PPDK_N"/>
    <property type="match status" value="2"/>
</dbReference>
<dbReference type="NCBIfam" id="TIGR01828">
    <property type="entry name" value="pyru_phos_dikin"/>
    <property type="match status" value="1"/>
</dbReference>
<dbReference type="PANTHER" id="PTHR22931:SF9">
    <property type="entry name" value="PYRUVATE, PHOSPHATE DIKINASE 1, CHLOROPLASTIC"/>
    <property type="match status" value="1"/>
</dbReference>
<comment type="cofactor">
    <cofactor evidence="1 11 14">
        <name>Mg(2+)</name>
        <dbReference type="ChEBI" id="CHEBI:18420"/>
    </cofactor>
</comment>
<dbReference type="SUPFAM" id="SSF52009">
    <property type="entry name" value="Phosphohistidine domain"/>
    <property type="match status" value="1"/>
</dbReference>
<feature type="binding site" evidence="13">
    <location>
        <position position="770"/>
    </location>
    <ligand>
        <name>substrate</name>
    </ligand>
</feature>
<evidence type="ECO:0000256" key="2">
    <source>
        <dbReference type="ARBA" id="ARBA00007837"/>
    </source>
</evidence>
<dbReference type="GO" id="GO:0046872">
    <property type="term" value="F:metal ion binding"/>
    <property type="evidence" value="ECO:0007669"/>
    <property type="project" value="UniProtKB-UniRule"/>
</dbReference>
<dbReference type="PROSITE" id="PS00742">
    <property type="entry name" value="PEP_ENZYMES_2"/>
    <property type="match status" value="1"/>
</dbReference>
<feature type="binding site" evidence="14">
    <location>
        <position position="770"/>
    </location>
    <ligand>
        <name>Mg(2+)</name>
        <dbReference type="ChEBI" id="CHEBI:18420"/>
    </ligand>
</feature>
<evidence type="ECO:0000256" key="6">
    <source>
        <dbReference type="ARBA" id="ARBA00022723"/>
    </source>
</evidence>
<keyword evidence="8 18" id="KW-0418">Kinase</keyword>
<dbReference type="GO" id="GO:0005524">
    <property type="term" value="F:ATP binding"/>
    <property type="evidence" value="ECO:0007669"/>
    <property type="project" value="UniProtKB-UniRule"/>
</dbReference>
<evidence type="ECO:0000256" key="10">
    <source>
        <dbReference type="ARBA" id="ARBA00022842"/>
    </source>
</evidence>
<dbReference type="Gene3D" id="3.30.1490.20">
    <property type="entry name" value="ATP-grasp fold, A domain"/>
    <property type="match status" value="1"/>
</dbReference>
<dbReference type="Proteomes" id="UP000244910">
    <property type="component" value="Chromosome"/>
</dbReference>
<dbReference type="Gene3D" id="3.30.470.20">
    <property type="entry name" value="ATP-grasp fold, B domain"/>
    <property type="match status" value="1"/>
</dbReference>
<dbReference type="EC" id="2.7.9.1" evidence="3 11"/>
<evidence type="ECO:0000259" key="16">
    <source>
        <dbReference type="Pfam" id="PF01326"/>
    </source>
</evidence>
<keyword evidence="7" id="KW-0547">Nucleotide-binding</keyword>
<evidence type="ECO:0000256" key="1">
    <source>
        <dbReference type="ARBA" id="ARBA00001946"/>
    </source>
</evidence>
<keyword evidence="10 14" id="KW-0460">Magnesium</keyword>
<evidence type="ECO:0000313" key="19">
    <source>
        <dbReference type="Proteomes" id="UP000244910"/>
    </source>
</evidence>
<dbReference type="PROSITE" id="PS00370">
    <property type="entry name" value="PEP_ENZYMES_PHOS_SITE"/>
    <property type="match status" value="1"/>
</dbReference>
<feature type="binding site" evidence="14">
    <location>
        <position position="746"/>
    </location>
    <ligand>
        <name>Mg(2+)</name>
        <dbReference type="ChEBI" id="CHEBI:18420"/>
    </ligand>
</feature>
<feature type="domain" description="Pyruvate phosphate dikinase AMP/ATP-binding" evidence="16">
    <location>
        <begin position="60"/>
        <end position="297"/>
    </location>
</feature>
<evidence type="ECO:0000256" key="11">
    <source>
        <dbReference type="PIRNR" id="PIRNR000853"/>
    </source>
</evidence>
<dbReference type="AlphaFoldDB" id="A0A2U8DQF4"/>